<feature type="region of interest" description="Disordered" evidence="1">
    <location>
        <begin position="1"/>
        <end position="26"/>
    </location>
</feature>
<reference evidence="2 3" key="2">
    <citation type="journal article" date="2012" name="Eukaryot. Cell">
        <title>Genome update of Botrytis cinerea strains B05.10 and T4.</title>
        <authorList>
            <person name="Staats M."/>
            <person name="van Kan J.A."/>
        </authorList>
    </citation>
    <scope>NUCLEOTIDE SEQUENCE [LARGE SCALE GENOMIC DNA]</scope>
    <source>
        <strain evidence="2 3">B05.10</strain>
    </source>
</reference>
<dbReference type="GeneID" id="5428005"/>
<protein>
    <submittedName>
        <fullName evidence="2">Uncharacterized protein</fullName>
    </submittedName>
</protein>
<gene>
    <name evidence="2" type="ORF">BCIN_10g06170</name>
</gene>
<reference evidence="2 3" key="3">
    <citation type="journal article" date="2017" name="Mol. Plant Pathol.">
        <title>A gapless genome sequence of the fungus Botrytis cinerea.</title>
        <authorList>
            <person name="Van Kan J.A."/>
            <person name="Stassen J.H."/>
            <person name="Mosbach A."/>
            <person name="Van Der Lee T.A."/>
            <person name="Faino L."/>
            <person name="Farmer A.D."/>
            <person name="Papasotiriou D.G."/>
            <person name="Zhou S."/>
            <person name="Seidl M.F."/>
            <person name="Cottam E."/>
            <person name="Edel D."/>
            <person name="Hahn M."/>
            <person name="Schwartz D.C."/>
            <person name="Dietrich R.A."/>
            <person name="Widdison S."/>
            <person name="Scalliet G."/>
        </authorList>
    </citation>
    <scope>NUCLEOTIDE SEQUENCE [LARGE SCALE GENOMIC DNA]</scope>
    <source>
        <strain evidence="2 3">B05.10</strain>
    </source>
</reference>
<dbReference type="VEuPathDB" id="FungiDB:Bcin10g06170"/>
<dbReference type="RefSeq" id="XP_001547530.1">
    <property type="nucleotide sequence ID" value="XM_001547480.2"/>
</dbReference>
<reference evidence="2 3" key="1">
    <citation type="journal article" date="2011" name="PLoS Genet.">
        <title>Genomic analysis of the necrotrophic fungal pathogens Sclerotinia sclerotiorum and Botrytis cinerea.</title>
        <authorList>
            <person name="Amselem J."/>
            <person name="Cuomo C.A."/>
            <person name="van Kan J.A."/>
            <person name="Viaud M."/>
            <person name="Benito E.P."/>
            <person name="Couloux A."/>
            <person name="Coutinho P.M."/>
            <person name="de Vries R.P."/>
            <person name="Dyer P.S."/>
            <person name="Fillinger S."/>
            <person name="Fournier E."/>
            <person name="Gout L."/>
            <person name="Hahn M."/>
            <person name="Kohn L."/>
            <person name="Lapalu N."/>
            <person name="Plummer K.M."/>
            <person name="Pradier J.M."/>
            <person name="Quevillon E."/>
            <person name="Sharon A."/>
            <person name="Simon A."/>
            <person name="ten Have A."/>
            <person name="Tudzynski B."/>
            <person name="Tudzynski P."/>
            <person name="Wincker P."/>
            <person name="Andrew M."/>
            <person name="Anthouard V."/>
            <person name="Beever R.E."/>
            <person name="Beffa R."/>
            <person name="Benoit I."/>
            <person name="Bouzid O."/>
            <person name="Brault B."/>
            <person name="Chen Z."/>
            <person name="Choquer M."/>
            <person name="Collemare J."/>
            <person name="Cotton P."/>
            <person name="Danchin E.G."/>
            <person name="Da Silva C."/>
            <person name="Gautier A."/>
            <person name="Giraud C."/>
            <person name="Giraud T."/>
            <person name="Gonzalez C."/>
            <person name="Grossetete S."/>
            <person name="Guldener U."/>
            <person name="Henrissat B."/>
            <person name="Howlett B.J."/>
            <person name="Kodira C."/>
            <person name="Kretschmer M."/>
            <person name="Lappartient A."/>
            <person name="Leroch M."/>
            <person name="Levis C."/>
            <person name="Mauceli E."/>
            <person name="Neuveglise C."/>
            <person name="Oeser B."/>
            <person name="Pearson M."/>
            <person name="Poulain J."/>
            <person name="Poussereau N."/>
            <person name="Quesneville H."/>
            <person name="Rascle C."/>
            <person name="Schumacher J."/>
            <person name="Segurens B."/>
            <person name="Sexton A."/>
            <person name="Silva E."/>
            <person name="Sirven C."/>
            <person name="Soanes D.M."/>
            <person name="Talbot N.J."/>
            <person name="Templeton M."/>
            <person name="Yandava C."/>
            <person name="Yarden O."/>
            <person name="Zeng Q."/>
            <person name="Rollins J.A."/>
            <person name="Lebrun M.H."/>
            <person name="Dickman M."/>
        </authorList>
    </citation>
    <scope>NUCLEOTIDE SEQUENCE [LARGE SCALE GENOMIC DNA]</scope>
    <source>
        <strain evidence="2 3">B05.10</strain>
    </source>
</reference>
<evidence type="ECO:0000313" key="3">
    <source>
        <dbReference type="Proteomes" id="UP000001798"/>
    </source>
</evidence>
<evidence type="ECO:0000313" key="2">
    <source>
        <dbReference type="EMBL" id="ATZ54635.1"/>
    </source>
</evidence>
<dbReference type="OMA" id="ANNNCTE"/>
<accession>A0A384JVM1</accession>
<organism evidence="2 3">
    <name type="scientific">Botryotinia fuckeliana (strain B05.10)</name>
    <name type="common">Noble rot fungus</name>
    <name type="synonym">Botrytis cinerea</name>
    <dbReference type="NCBI Taxonomy" id="332648"/>
    <lineage>
        <taxon>Eukaryota</taxon>
        <taxon>Fungi</taxon>
        <taxon>Dikarya</taxon>
        <taxon>Ascomycota</taxon>
        <taxon>Pezizomycotina</taxon>
        <taxon>Leotiomycetes</taxon>
        <taxon>Helotiales</taxon>
        <taxon>Sclerotiniaceae</taxon>
        <taxon>Botrytis</taxon>
    </lineage>
</organism>
<dbReference type="KEGG" id="bfu:BCIN_10g06170"/>
<evidence type="ECO:0000256" key="1">
    <source>
        <dbReference type="SAM" id="MobiDB-lite"/>
    </source>
</evidence>
<dbReference type="Proteomes" id="UP000001798">
    <property type="component" value="Chromosome 10"/>
</dbReference>
<proteinExistence type="predicted"/>
<keyword evidence="3" id="KW-1185">Reference proteome</keyword>
<dbReference type="AlphaFoldDB" id="A0A384JVM1"/>
<dbReference type="OrthoDB" id="3563264at2759"/>
<name>A0A384JVM1_BOTFB</name>
<sequence>MASQLKKIPDSLPPRPKPNHENPYSIPFKAQGLPPQAADMLFAMDQGLYYLALSILRIDGRGIEFDRSVFKESRSPIENIVNVLLSISKETLRHAITGKLHNFIVHSTADSKLPRNHRIPLPGPEKSQDRPVVYSLVHSDHRGNAPTKLEYLEILNTMEIYNTTYYREDQWIDADKSAREIDSVNPMIEDKDWNGKNRDKTMLKWNNAVHPRRYITSTNRGLITRFISKLRERLESIEDIEEDEPLKWSLTYTGWTQQEARRAYEHGRHYGGSTIAYLLEAIMWYKYPRKRYLLRSLTIANVADVESIRFAEHVISILTGSYFSCGGLCGTIGGDRASETRANNNCTEETWKNGTRGLLKQNVYGPNREELERDLLERELLEMYNEEGSEFRMVKEQEELLDQSKKDLQDSCEIAHEAINLLATNRITQMEKYLDVNEVLTEIGALKGLKERTNALLGFGKTSKNN</sequence>
<dbReference type="EMBL" id="CP009814">
    <property type="protein sequence ID" value="ATZ54635.1"/>
    <property type="molecule type" value="Genomic_DNA"/>
</dbReference>